<keyword evidence="2" id="KW-0413">Isomerase</keyword>
<feature type="active site" evidence="3">
    <location>
        <position position="12"/>
    </location>
</feature>
<dbReference type="GO" id="GO:0016853">
    <property type="term" value="F:isomerase activity"/>
    <property type="evidence" value="ECO:0007669"/>
    <property type="project" value="UniProtKB-KW"/>
</dbReference>
<dbReference type="NCBIfam" id="TIGR00654">
    <property type="entry name" value="PhzF_family"/>
    <property type="match status" value="1"/>
</dbReference>
<dbReference type="AlphaFoldDB" id="A0A6F9DNB2"/>
<evidence type="ECO:0000256" key="1">
    <source>
        <dbReference type="ARBA" id="ARBA00008270"/>
    </source>
</evidence>
<dbReference type="Gene3D" id="3.10.310.10">
    <property type="entry name" value="Diaminopimelate Epimerase, Chain A, domain 1"/>
    <property type="match status" value="2"/>
</dbReference>
<dbReference type="PANTHER" id="PTHR13774">
    <property type="entry name" value="PHENAZINE BIOSYNTHESIS PROTEIN"/>
    <property type="match status" value="1"/>
</dbReference>
<comment type="similarity">
    <text evidence="1">Belongs to the PhzF family.</text>
</comment>
<evidence type="ECO:0000256" key="2">
    <source>
        <dbReference type="ARBA" id="ARBA00023235"/>
    </source>
</evidence>
<dbReference type="SUPFAM" id="SSF54506">
    <property type="entry name" value="Diaminopimelate epimerase-like"/>
    <property type="match status" value="1"/>
</dbReference>
<dbReference type="GO" id="GO:0005737">
    <property type="term" value="C:cytoplasm"/>
    <property type="evidence" value="ECO:0007669"/>
    <property type="project" value="TreeGrafter"/>
</dbReference>
<dbReference type="Pfam" id="PF02567">
    <property type="entry name" value="PhzC-PhzF"/>
    <property type="match status" value="1"/>
</dbReference>
<accession>A0A6F9DNB2</accession>
<sequence length="259" mass="28488">MQKIAAEMNLSETAFVVSPNDDYSKDNSFGLRWFTPTNEVPLCGHATLASASTIFNVAKNPSSSITFSTLSGDLHAHRSEGYIVLDFPLNPPGELSEEEQTLADNLYEKILDLKKGDIQETVISRQTKKLLIRMQPSFTREDLEALKPTITAMLASHDGSIIKGVIVTVQPTQDSQYDFLSRYFAPWNGINEDPVTGSAHTVLAAYWKTQLGKTKMLGRQCSKRGGDVLVTVRDDGRVNIAGKTNVFLKGSICMPTPDC</sequence>
<evidence type="ECO:0000256" key="3">
    <source>
        <dbReference type="PIRSR" id="PIRSR016184-1"/>
    </source>
</evidence>
<dbReference type="PANTHER" id="PTHR13774:SF17">
    <property type="entry name" value="PHENAZINE BIOSYNTHESIS-LIKE DOMAIN-CONTAINING PROTEIN"/>
    <property type="match status" value="1"/>
</dbReference>
<name>A0A6F9DNB2_9ASCI</name>
<protein>
    <submittedName>
        <fullName evidence="4">Phenazine biosynthesis-like domain-containing protein 1</fullName>
    </submittedName>
</protein>
<gene>
    <name evidence="4" type="primary">Pbld1</name>
</gene>
<dbReference type="EMBL" id="LR788819">
    <property type="protein sequence ID" value="CAB3264681.1"/>
    <property type="molecule type" value="mRNA"/>
</dbReference>
<reference evidence="4" key="1">
    <citation type="submission" date="2020-04" db="EMBL/GenBank/DDBJ databases">
        <authorList>
            <person name="Neveu A P."/>
        </authorList>
    </citation>
    <scope>NUCLEOTIDE SEQUENCE</scope>
    <source>
        <tissue evidence="4">Whole embryo</tissue>
    </source>
</reference>
<dbReference type="InterPro" id="IPR003719">
    <property type="entry name" value="Phenazine_PhzF-like"/>
</dbReference>
<evidence type="ECO:0000313" key="4">
    <source>
        <dbReference type="EMBL" id="CAB3264681.1"/>
    </source>
</evidence>
<organism evidence="4">
    <name type="scientific">Phallusia mammillata</name>
    <dbReference type="NCBI Taxonomy" id="59560"/>
    <lineage>
        <taxon>Eukaryota</taxon>
        <taxon>Metazoa</taxon>
        <taxon>Chordata</taxon>
        <taxon>Tunicata</taxon>
        <taxon>Ascidiacea</taxon>
        <taxon>Phlebobranchia</taxon>
        <taxon>Ascidiidae</taxon>
        <taxon>Phallusia</taxon>
    </lineage>
</organism>
<dbReference type="PIRSF" id="PIRSF016184">
    <property type="entry name" value="PhzC_PhzF"/>
    <property type="match status" value="1"/>
</dbReference>
<proteinExistence type="evidence at transcript level"/>